<dbReference type="AlphaFoldDB" id="A0A2G5VME0"/>
<dbReference type="SMART" id="SM00583">
    <property type="entry name" value="SPK"/>
    <property type="match status" value="2"/>
</dbReference>
<gene>
    <name evidence="2" type="primary">Cnig_chr_I.g2773</name>
    <name evidence="2" type="ORF">B9Z55_002773</name>
</gene>
<evidence type="ECO:0000259" key="1">
    <source>
        <dbReference type="SMART" id="SM00583"/>
    </source>
</evidence>
<comment type="caution">
    <text evidence="2">The sequence shown here is derived from an EMBL/GenBank/DDBJ whole genome shotgun (WGS) entry which is preliminary data.</text>
</comment>
<reference evidence="3" key="1">
    <citation type="submission" date="2017-10" db="EMBL/GenBank/DDBJ databases">
        <title>Rapid genome shrinkage in a self-fertile nematode reveals novel sperm competition proteins.</title>
        <authorList>
            <person name="Yin D."/>
            <person name="Schwarz E.M."/>
            <person name="Thomas C.G."/>
            <person name="Felde R.L."/>
            <person name="Korf I.F."/>
            <person name="Cutter A.D."/>
            <person name="Schartner C.M."/>
            <person name="Ralston E.J."/>
            <person name="Meyer B.J."/>
            <person name="Haag E.S."/>
        </authorList>
    </citation>
    <scope>NUCLEOTIDE SEQUENCE [LARGE SCALE GENOMIC DNA]</scope>
    <source>
        <strain evidence="3">JU1422</strain>
    </source>
</reference>
<dbReference type="EMBL" id="PDUG01000001">
    <property type="protein sequence ID" value="PIC52831.1"/>
    <property type="molecule type" value="Genomic_DNA"/>
</dbReference>
<protein>
    <recommendedName>
        <fullName evidence="1">SPK domain-containing protein</fullName>
    </recommendedName>
</protein>
<dbReference type="InterPro" id="IPR006570">
    <property type="entry name" value="SPK_dom"/>
</dbReference>
<sequence length="586" mass="66952">MLAYENPEAIQMMQFIAQKALDTDFLLEIDEICEEFSQFTDTKTGLKSRLAQWTAELHRFPQFDNDTKVQMMFWLSAPVDPEFLEELRIDAEVVLDDQERIVVYSKNDGCLELNARTNNKGKRYFKESEKHLHLLKWFAKKLTMKNIRDPQVRFLREYSRETKTSLNAVDKRLRKLKDHIYRLPEFDKATKVKLILRKDAEVIVDRHGKILKYKANDGSLEIGDNAKNIKRKIVKEDILDVFRFVAGISENLTAPVCVADICGAFLEKTQSMESIKQLAGRIYNQRTNVQNTKEFDTETKVKILYALRAPIHFKCLSEIEKIGSVELDSKQRITKYVSKDGSLEIPRSFNNDLNAPYRTDNSLRFSLTSSLTTTRMTLETIPSVEPPIKRAKTEKPPAPVAAPPKVVSKEKFCGSDIMKTAVIPVAEKPQGPPTTSLCYFLNIFQSALRTLDSPLLAEPYKKMEVFIHQLEGHDHLIPVKTVLNFAESCLLSVTKSLSVKLEPGEETISLRDFLVLLKAATGYFRDEEFHKKLEKMLADLEEEDKVGTHKASLLIFQSVNFQTVSMTSIRAALNSTLDILQTVTLT</sequence>
<feature type="domain" description="SPK" evidence="1">
    <location>
        <begin position="237"/>
        <end position="347"/>
    </location>
</feature>
<accession>A0A2G5VME0</accession>
<name>A0A2G5VME0_9PELO</name>
<dbReference type="InterPro" id="IPR053315">
    <property type="entry name" value="Peptidase_C14A"/>
</dbReference>
<evidence type="ECO:0000313" key="2">
    <source>
        <dbReference type="EMBL" id="PIC52831.1"/>
    </source>
</evidence>
<evidence type="ECO:0000313" key="3">
    <source>
        <dbReference type="Proteomes" id="UP000230233"/>
    </source>
</evidence>
<keyword evidence="3" id="KW-1185">Reference proteome</keyword>
<proteinExistence type="predicted"/>
<dbReference type="Proteomes" id="UP000230233">
    <property type="component" value="Chromosome I"/>
</dbReference>
<dbReference type="Pfam" id="PF04435">
    <property type="entry name" value="SPK"/>
    <property type="match status" value="3"/>
</dbReference>
<feature type="domain" description="SPK" evidence="1">
    <location>
        <begin position="8"/>
        <end position="115"/>
    </location>
</feature>
<organism evidence="2 3">
    <name type="scientific">Caenorhabditis nigoni</name>
    <dbReference type="NCBI Taxonomy" id="1611254"/>
    <lineage>
        <taxon>Eukaryota</taxon>
        <taxon>Metazoa</taxon>
        <taxon>Ecdysozoa</taxon>
        <taxon>Nematoda</taxon>
        <taxon>Chromadorea</taxon>
        <taxon>Rhabditida</taxon>
        <taxon>Rhabditina</taxon>
        <taxon>Rhabditomorpha</taxon>
        <taxon>Rhabditoidea</taxon>
        <taxon>Rhabditidae</taxon>
        <taxon>Peloderinae</taxon>
        <taxon>Caenorhabditis</taxon>
    </lineage>
</organism>
<dbReference type="PANTHER" id="PTHR23362">
    <property type="entry name" value="L-PLASTIN-RELATED"/>
    <property type="match status" value="1"/>
</dbReference>
<dbReference type="OrthoDB" id="5808641at2759"/>